<dbReference type="SUPFAM" id="SSF48403">
    <property type="entry name" value="Ankyrin repeat"/>
    <property type="match status" value="1"/>
</dbReference>
<organism evidence="1 2">
    <name type="scientific">Aspergillus felis</name>
    <dbReference type="NCBI Taxonomy" id="1287682"/>
    <lineage>
        <taxon>Eukaryota</taxon>
        <taxon>Fungi</taxon>
        <taxon>Dikarya</taxon>
        <taxon>Ascomycota</taxon>
        <taxon>Pezizomycotina</taxon>
        <taxon>Eurotiomycetes</taxon>
        <taxon>Eurotiomycetidae</taxon>
        <taxon>Eurotiales</taxon>
        <taxon>Aspergillaceae</taxon>
        <taxon>Aspergillus</taxon>
        <taxon>Aspergillus subgen. Fumigati</taxon>
    </lineage>
</organism>
<sequence>MASPRESTQRPSQMARDRHWAMCEEAGKTDDVSLMAEAISIASGPNPPNPLKSTLEDCLLSALKHQSPRVLTYLLDDQGVDVNMVHPGLIGDYLGERKPSIELLEILIARGWDIDRGGRQRERFRTDPPLLWRVVPYHDLVEWCLDHGASVYVPGDTPPRDARGIGPVSRRPLLESAAVSGSVETFELLRSRGAPLTGRTLHQAVQYAAYNAPPQGSEPSAYYMQRMGMVRYLVDVVGIDVNAVESWPGEVGGTPLCYVAYRPYQGDIRELVWFLLDRGADLNYTGNLPGRHDFHSALEWGRDNNPAFMKAVEEWQARQRTDGAT</sequence>
<evidence type="ECO:0000313" key="2">
    <source>
        <dbReference type="Proteomes" id="UP000654922"/>
    </source>
</evidence>
<dbReference type="Proteomes" id="UP000654922">
    <property type="component" value="Unassembled WGS sequence"/>
</dbReference>
<reference evidence="1" key="1">
    <citation type="submission" date="2020-06" db="EMBL/GenBank/DDBJ databases">
        <title>Draft genome sequences of strains closely related to Aspergillus parafelis and Aspergillus hiratsukae.</title>
        <authorList>
            <person name="Dos Santos R.A.C."/>
            <person name="Rivero-Menendez O."/>
            <person name="Steenwyk J.L."/>
            <person name="Mead M.E."/>
            <person name="Goldman G.H."/>
            <person name="Alastruey-Izquierdo A."/>
            <person name="Rokas A."/>
        </authorList>
    </citation>
    <scope>NUCLEOTIDE SEQUENCE</scope>
    <source>
        <strain evidence="1">CNM-CM5623</strain>
    </source>
</reference>
<comment type="caution">
    <text evidence="1">The sequence shown here is derived from an EMBL/GenBank/DDBJ whole genome shotgun (WGS) entry which is preliminary data.</text>
</comment>
<protein>
    <recommendedName>
        <fullName evidence="3">Ankyrin repeat domain-containing protein</fullName>
    </recommendedName>
</protein>
<dbReference type="OrthoDB" id="426293at2759"/>
<dbReference type="InterPro" id="IPR036770">
    <property type="entry name" value="Ankyrin_rpt-contain_sf"/>
</dbReference>
<dbReference type="EMBL" id="JACBAE010001168">
    <property type="protein sequence ID" value="KAF7171751.1"/>
    <property type="molecule type" value="Genomic_DNA"/>
</dbReference>
<dbReference type="AlphaFoldDB" id="A0A8H6QDG2"/>
<evidence type="ECO:0008006" key="3">
    <source>
        <dbReference type="Google" id="ProtNLM"/>
    </source>
</evidence>
<accession>A0A8H6QDG2</accession>
<dbReference type="Gene3D" id="1.25.40.20">
    <property type="entry name" value="Ankyrin repeat-containing domain"/>
    <property type="match status" value="1"/>
</dbReference>
<gene>
    <name evidence="1" type="ORF">CNMCM5623_004043</name>
</gene>
<proteinExistence type="predicted"/>
<evidence type="ECO:0000313" key="1">
    <source>
        <dbReference type="EMBL" id="KAF7171751.1"/>
    </source>
</evidence>
<name>A0A8H6QDG2_9EURO</name>